<organism evidence="1 2">
    <name type="scientific">Anabaena catenula FACHB-362</name>
    <dbReference type="NCBI Taxonomy" id="2692877"/>
    <lineage>
        <taxon>Bacteria</taxon>
        <taxon>Bacillati</taxon>
        <taxon>Cyanobacteriota</taxon>
        <taxon>Cyanophyceae</taxon>
        <taxon>Nostocales</taxon>
        <taxon>Nostocaceae</taxon>
        <taxon>Anabaena</taxon>
    </lineage>
</organism>
<evidence type="ECO:0008006" key="3">
    <source>
        <dbReference type="Google" id="ProtNLM"/>
    </source>
</evidence>
<reference evidence="1 2" key="1">
    <citation type="journal article" date="2020" name="ISME J.">
        <title>Comparative genomics reveals insights into cyanobacterial evolution and habitat adaptation.</title>
        <authorList>
            <person name="Chen M.Y."/>
            <person name="Teng W.K."/>
            <person name="Zhao L."/>
            <person name="Hu C.X."/>
            <person name="Zhou Y.K."/>
            <person name="Han B.P."/>
            <person name="Song L.R."/>
            <person name="Shu W.S."/>
        </authorList>
    </citation>
    <scope>NUCLEOTIDE SEQUENCE [LARGE SCALE GENOMIC DNA]</scope>
    <source>
        <strain evidence="1 2">FACHB-362</strain>
    </source>
</reference>
<evidence type="ECO:0000313" key="2">
    <source>
        <dbReference type="Proteomes" id="UP000660381"/>
    </source>
</evidence>
<dbReference type="RefSeq" id="WP_190908714.1">
    <property type="nucleotide sequence ID" value="NZ_JACJTQ010000052.1"/>
</dbReference>
<accession>A0ABR8J9Q9</accession>
<name>A0ABR8J9Q9_9NOST</name>
<comment type="caution">
    <text evidence="1">The sequence shown here is derived from an EMBL/GenBank/DDBJ whole genome shotgun (WGS) entry which is preliminary data.</text>
</comment>
<evidence type="ECO:0000313" key="1">
    <source>
        <dbReference type="EMBL" id="MBD2694559.1"/>
    </source>
</evidence>
<sequence length="387" mass="45589">MSFQNNSAAIEFELNLIKSDVHFYHDFMPKFLKQQSAGTLIFGLMPYLSLFTVESYNYLQKTFPDYTKTMSFEYEQIIRNSRMRVKFFDDTINKVSGTFELLDWISEFYEEWFINSHKGCLSSLKRYLQPDLGIFAYDGHIIGSTHTGFLFTGLGKENLSKNGEDMTAIIGNVLYSVAQELGAYLAQLCTWTEFVPIKTNSFSYIIQDDKLGYKDVKSVDFFPSVFNRYDTTSINFSLLLFLSTINFIRHILTRLMANYPEIFFKLKFITLYHLASSLERLQNYCYPQNLLTEISKHYFKNILNDKELKKIRSKIELRNILVHYQLAKIPNSLLSPSFNLKYLVEYFFSGESFEEIDKKVDDQISRISDILEQWLNWSIKPNEFLRW</sequence>
<protein>
    <recommendedName>
        <fullName evidence="3">Apea-like HEPN domain-containing protein</fullName>
    </recommendedName>
</protein>
<dbReference type="Proteomes" id="UP000660381">
    <property type="component" value="Unassembled WGS sequence"/>
</dbReference>
<keyword evidence="2" id="KW-1185">Reference proteome</keyword>
<proteinExistence type="predicted"/>
<dbReference type="EMBL" id="JACJTQ010000052">
    <property type="protein sequence ID" value="MBD2694559.1"/>
    <property type="molecule type" value="Genomic_DNA"/>
</dbReference>
<gene>
    <name evidence="1" type="ORF">H6G68_22895</name>
</gene>